<evidence type="ECO:0000313" key="3">
    <source>
        <dbReference type="Proteomes" id="UP000434342"/>
    </source>
</evidence>
<dbReference type="PANTHER" id="PTHR38436:SF1">
    <property type="entry name" value="ESTER CYCLASE"/>
    <property type="match status" value="1"/>
</dbReference>
<organism evidence="2 3">
    <name type="scientific">Parafannyhessea umbonata</name>
    <dbReference type="NCBI Taxonomy" id="604330"/>
    <lineage>
        <taxon>Bacteria</taxon>
        <taxon>Bacillati</taxon>
        <taxon>Actinomycetota</taxon>
        <taxon>Coriobacteriia</taxon>
        <taxon>Coriobacteriales</taxon>
        <taxon>Atopobiaceae</taxon>
        <taxon>Parafannyhessea</taxon>
    </lineage>
</organism>
<name>A0A6N7XAH3_9ACTN</name>
<dbReference type="InterPro" id="IPR037401">
    <property type="entry name" value="SnoaL-like"/>
</dbReference>
<dbReference type="Proteomes" id="UP000434342">
    <property type="component" value="Unassembled WGS sequence"/>
</dbReference>
<protein>
    <submittedName>
        <fullName evidence="2">Polyketide cyclase</fullName>
    </submittedName>
</protein>
<evidence type="ECO:0000259" key="1">
    <source>
        <dbReference type="Pfam" id="PF12680"/>
    </source>
</evidence>
<sequence length="254" mass="28854">MSSALQNARSLYERGIRDGSLDEVLSTYMGDTYTQHSTGVPDGKSGFRHFFHDFFRRNPRRDIRVVRAFQDGPYVFMHVFQSLNDGAARWVTTDIFRAAKDGRIVEHWDVIEEYRSPAPGTPDQVLGTFAPDAAADAEKNKATVRTLLVQVMQNHDLEALGAYVADDVLQHDPALGQGVDAWREWLRAHDVTYDFVFKVVGSGDYVATYSQVLLDGMPYAYFDLFRLQDGRVVEHWTNKEVVPPREELTNSGKF</sequence>
<dbReference type="InterPro" id="IPR032710">
    <property type="entry name" value="NTF2-like_dom_sf"/>
</dbReference>
<dbReference type="Pfam" id="PF12680">
    <property type="entry name" value="SnoaL_2"/>
    <property type="match status" value="2"/>
</dbReference>
<gene>
    <name evidence="2" type="ORF">FYJ69_10425</name>
</gene>
<dbReference type="AlphaFoldDB" id="A0A6N7XAH3"/>
<comment type="caution">
    <text evidence="2">The sequence shown here is derived from an EMBL/GenBank/DDBJ whole genome shotgun (WGS) entry which is preliminary data.</text>
</comment>
<feature type="domain" description="SnoaL-like" evidence="1">
    <location>
        <begin position="10"/>
        <end position="107"/>
    </location>
</feature>
<accession>A0A6N7XAH3</accession>
<reference evidence="2 3" key="1">
    <citation type="submission" date="2019-08" db="EMBL/GenBank/DDBJ databases">
        <title>In-depth cultivation of the pig gut microbiome towards novel bacterial diversity and tailored functional studies.</title>
        <authorList>
            <person name="Wylensek D."/>
            <person name="Hitch T.C.A."/>
            <person name="Clavel T."/>
        </authorList>
    </citation>
    <scope>NUCLEOTIDE SEQUENCE [LARGE SCALE GENOMIC DNA]</scope>
    <source>
        <strain evidence="2 3">WB01_CNA04</strain>
    </source>
</reference>
<dbReference type="EMBL" id="VUND01000003">
    <property type="protein sequence ID" value="MST61292.1"/>
    <property type="molecule type" value="Genomic_DNA"/>
</dbReference>
<dbReference type="SUPFAM" id="SSF54427">
    <property type="entry name" value="NTF2-like"/>
    <property type="match status" value="2"/>
</dbReference>
<dbReference type="GO" id="GO:0030638">
    <property type="term" value="P:polyketide metabolic process"/>
    <property type="evidence" value="ECO:0007669"/>
    <property type="project" value="InterPro"/>
</dbReference>
<dbReference type="InterPro" id="IPR009959">
    <property type="entry name" value="Cyclase_SnoaL-like"/>
</dbReference>
<feature type="domain" description="SnoaL-like" evidence="1">
    <location>
        <begin position="149"/>
        <end position="235"/>
    </location>
</feature>
<dbReference type="PANTHER" id="PTHR38436">
    <property type="entry name" value="POLYKETIDE CYCLASE SNOAL-LIKE DOMAIN"/>
    <property type="match status" value="1"/>
</dbReference>
<dbReference type="RefSeq" id="WP_154542381.1">
    <property type="nucleotide sequence ID" value="NZ_JALEUD010000193.1"/>
</dbReference>
<evidence type="ECO:0000313" key="2">
    <source>
        <dbReference type="EMBL" id="MST61292.1"/>
    </source>
</evidence>
<proteinExistence type="predicted"/>
<dbReference type="Gene3D" id="3.10.450.50">
    <property type="match status" value="2"/>
</dbReference>